<dbReference type="CDD" id="cd18808">
    <property type="entry name" value="SF1_C_Upf1"/>
    <property type="match status" value="1"/>
</dbReference>
<dbReference type="GO" id="GO:0043139">
    <property type="term" value="F:5'-3' DNA helicase activity"/>
    <property type="evidence" value="ECO:0007669"/>
    <property type="project" value="TreeGrafter"/>
</dbReference>
<dbReference type="InterPro" id="IPR041679">
    <property type="entry name" value="DNA2/NAM7-like_C"/>
</dbReference>
<proteinExistence type="predicted"/>
<dbReference type="GO" id="GO:0016787">
    <property type="term" value="F:hydrolase activity"/>
    <property type="evidence" value="ECO:0007669"/>
    <property type="project" value="UniProtKB-KW"/>
</dbReference>
<evidence type="ECO:0000259" key="6">
    <source>
        <dbReference type="Pfam" id="PF13482"/>
    </source>
</evidence>
<feature type="domain" description="YprB ribonuclease H-like" evidence="6">
    <location>
        <begin position="318"/>
        <end position="496"/>
    </location>
</feature>
<dbReference type="InterPro" id="IPR050534">
    <property type="entry name" value="Coronavir_polyprotein_1ab"/>
</dbReference>
<keyword evidence="8" id="KW-1185">Reference proteome</keyword>
<keyword evidence="1" id="KW-0547">Nucleotide-binding</keyword>
<dbReference type="InterPro" id="IPR038720">
    <property type="entry name" value="YprB_RNase_H-like_dom"/>
</dbReference>
<dbReference type="GO" id="GO:0005524">
    <property type="term" value="F:ATP binding"/>
    <property type="evidence" value="ECO:0007669"/>
    <property type="project" value="UniProtKB-KW"/>
</dbReference>
<dbReference type="Pfam" id="PF13482">
    <property type="entry name" value="RNase_H_2"/>
    <property type="match status" value="1"/>
</dbReference>
<sequence length="1123" mass="128325">MKKTAGQLIYSPSDLSNFIHCKHLTTLDKEALDHKREKPTYTNKVMLALRERGVKFEEEMLQKFEQEGKRIVIIQSKDANAAQQTINAMKEGIEIIYQARLGKEGEWQGWADFLIKANKPSALGDYSYEVMDTKLATETKAATIIQISLYSQAVGDLQGLMPEYMWVKTPEGEVSYRVDDYIAYVRLVKKRFLHAIQEAEPATYPDAVPHCDICTWWEVCNQQRRRDDHLSFVAGMGKTQIKEVKTHGVDTLGTFAQFEIAPEFRPARGAKQTYEKLQGQANIQWRSREDGNRPIHELLEVQPEKGFCKLPEPDKHDIYLDFEGDPLVEPSGLEYMIGWCYQGDYYAKWAKKEAEEKQLFEEWMDGVMAIKRANPGMHIYHYAPYETTALKRLAGKYASRQEELDELLRSQTFVDLYGVVRQAVRASVEKYSIKDLEKFFGYERQIDLREVSKHKSMYEFLLETGKVDEASPEMIEAIRQYNEDDCKATEKLHVWLEELRLEAIGQGFEIPRPEPQPMEAGEKTSEFLELIKPIFEQLMKDVPGVPSERTPEQQSRFLLAHMLDWYRREKKTKWWEVLRLKDLTDEELLEEKGAIALLTFTGNSFPDKKSTVYEYRFPRQELEYSSTSQVLRLGETNPGTIHYLDTEKGILQLKKGPSANHEEHYSRIIFHDDINQKVKEDAIIRLAEWVNQHGLENTDATYRAVRSLLLREYPQTTEEIPRQEDSLELAKNWVSKLQDSYLPIQGPPGSGKSYTGSRMILDLIKQGKKVGITAMSHKVITSLVGKVWELRNKEGLSFIVSQKASAGDRREWDIFTQPSQLEVILQKSDLIAGTPFLFANAIADQQLDYLFIDEAGQLSLIDTLACGLSARNLVLLGDPQQLQQPQQGVHPDGTEVSALAHILQGQQTILPEQGIFLDKTYRMHPAICAFDSEQFYENKLHAVPGLERQELSGNTCFLGAGLRFVPVVHEGNTNASQEEVEKIREIVQELLSGGVRYTDHEGKSKTLRSEDIKIIAPYNAQVNLLKEALPSIEIGTVDKFQGQEAPVMIYSVATSTPEDAPRGMDFLYSPNRFNVAVSRAKAMFILVGSPAIFEPECKSPSQIKLANPFCRFLEVEKNEIRLK</sequence>
<dbReference type="InterPro" id="IPR027417">
    <property type="entry name" value="P-loop_NTPase"/>
</dbReference>
<dbReference type="RefSeq" id="WP_189585122.1">
    <property type="nucleotide sequence ID" value="NZ_BMYF01000023.1"/>
</dbReference>
<evidence type="ECO:0000256" key="3">
    <source>
        <dbReference type="ARBA" id="ARBA00022806"/>
    </source>
</evidence>
<keyword evidence="2" id="KW-0378">Hydrolase</keyword>
<dbReference type="PANTHER" id="PTHR43788:SF8">
    <property type="entry name" value="DNA-BINDING PROTEIN SMUBP-2"/>
    <property type="match status" value="1"/>
</dbReference>
<evidence type="ECO:0000256" key="4">
    <source>
        <dbReference type="ARBA" id="ARBA00022840"/>
    </source>
</evidence>
<evidence type="ECO:0000313" key="8">
    <source>
        <dbReference type="Proteomes" id="UP000642809"/>
    </source>
</evidence>
<dbReference type="PANTHER" id="PTHR43788">
    <property type="entry name" value="DNA2/NAM7 HELICASE FAMILY MEMBER"/>
    <property type="match status" value="1"/>
</dbReference>
<gene>
    <name evidence="7" type="ORF">GCM10008106_32260</name>
</gene>
<evidence type="ECO:0000256" key="2">
    <source>
        <dbReference type="ARBA" id="ARBA00022801"/>
    </source>
</evidence>
<comment type="caution">
    <text evidence="7">The sequence shown here is derived from an EMBL/GenBank/DDBJ whole genome shotgun (WGS) entry which is preliminary data.</text>
</comment>
<dbReference type="InterPro" id="IPR012337">
    <property type="entry name" value="RNaseH-like_sf"/>
</dbReference>
<reference evidence="7" key="1">
    <citation type="journal article" date="2014" name="Int. J. Syst. Evol. Microbiol.">
        <title>Complete genome sequence of Corynebacterium casei LMG S-19264T (=DSM 44701T), isolated from a smear-ripened cheese.</title>
        <authorList>
            <consortium name="US DOE Joint Genome Institute (JGI-PGF)"/>
            <person name="Walter F."/>
            <person name="Albersmeier A."/>
            <person name="Kalinowski J."/>
            <person name="Ruckert C."/>
        </authorList>
    </citation>
    <scope>NUCLEOTIDE SEQUENCE</scope>
    <source>
        <strain evidence="7">KCTC 23224</strain>
    </source>
</reference>
<evidence type="ECO:0000259" key="5">
    <source>
        <dbReference type="Pfam" id="PF13087"/>
    </source>
</evidence>
<dbReference type="Proteomes" id="UP000642809">
    <property type="component" value="Unassembled WGS sequence"/>
</dbReference>
<reference evidence="7" key="2">
    <citation type="submission" date="2020-09" db="EMBL/GenBank/DDBJ databases">
        <authorList>
            <person name="Sun Q."/>
            <person name="Kim S."/>
        </authorList>
    </citation>
    <scope>NUCLEOTIDE SEQUENCE</scope>
    <source>
        <strain evidence="7">KCTC 23224</strain>
    </source>
</reference>
<dbReference type="Pfam" id="PF13087">
    <property type="entry name" value="AAA_12"/>
    <property type="match status" value="1"/>
</dbReference>
<dbReference type="InterPro" id="IPR047187">
    <property type="entry name" value="SF1_C_Upf1"/>
</dbReference>
<evidence type="ECO:0000256" key="1">
    <source>
        <dbReference type="ARBA" id="ARBA00022741"/>
    </source>
</evidence>
<dbReference type="EMBL" id="BMYF01000023">
    <property type="protein sequence ID" value="GHB49040.1"/>
    <property type="molecule type" value="Genomic_DNA"/>
</dbReference>
<protein>
    <submittedName>
        <fullName evidence="7">Uncharacterized protein</fullName>
    </submittedName>
</protein>
<dbReference type="NCBIfam" id="TIGR03491">
    <property type="entry name" value="TM0106 family RecB-like putative nuclease"/>
    <property type="match status" value="1"/>
</dbReference>
<evidence type="ECO:0000313" key="7">
    <source>
        <dbReference type="EMBL" id="GHB49040.1"/>
    </source>
</evidence>
<dbReference type="SUPFAM" id="SSF53098">
    <property type="entry name" value="Ribonuclease H-like"/>
    <property type="match status" value="1"/>
</dbReference>
<accession>A0A8J3G6T6</accession>
<dbReference type="AlphaFoldDB" id="A0A8J3G6T6"/>
<dbReference type="InterPro" id="IPR019993">
    <property type="entry name" value="RecB_nuclease_TM0106_put"/>
</dbReference>
<keyword evidence="3" id="KW-0347">Helicase</keyword>
<dbReference type="Gene3D" id="3.40.50.300">
    <property type="entry name" value="P-loop containing nucleotide triphosphate hydrolases"/>
    <property type="match status" value="2"/>
</dbReference>
<feature type="domain" description="DNA2/NAM7 helicase-like C-terminal" evidence="5">
    <location>
        <begin position="907"/>
        <end position="1089"/>
    </location>
</feature>
<keyword evidence="4" id="KW-0067">ATP-binding</keyword>
<organism evidence="7 8">
    <name type="scientific">Mongoliitalea lutea</name>
    <dbReference type="NCBI Taxonomy" id="849756"/>
    <lineage>
        <taxon>Bacteria</taxon>
        <taxon>Pseudomonadati</taxon>
        <taxon>Bacteroidota</taxon>
        <taxon>Cytophagia</taxon>
        <taxon>Cytophagales</taxon>
        <taxon>Cyclobacteriaceae</taxon>
        <taxon>Mongoliitalea</taxon>
    </lineage>
</organism>
<name>A0A8J3G6T6_9BACT</name>
<dbReference type="SUPFAM" id="SSF52540">
    <property type="entry name" value="P-loop containing nucleoside triphosphate hydrolases"/>
    <property type="match status" value="1"/>
</dbReference>